<evidence type="ECO:0000313" key="9">
    <source>
        <dbReference type="Proteomes" id="UP000093173"/>
    </source>
</evidence>
<dbReference type="EMBL" id="MAJZ01000323">
    <property type="protein sequence ID" value="OCH78009.1"/>
    <property type="molecule type" value="Genomic_DNA"/>
</dbReference>
<name>A0A1B9R139_9VIBR</name>
<keyword evidence="5 6" id="KW-0819">tRNA processing</keyword>
<sequence length="239" mass="26991">MKCSTLKTKDFKFKQFSIEGGRSGMPVSTDGILLGAWSNLDLMNTCLDIGTGTGLLSLMAAQRHNTLAITAIDIDRHAIESAQHNFRQSPWDDRLQLIEGDILKAPMTALFDGIICNPPYFNSGEQSHHTQRAIARHTDTLDHHALLERSYALTTPLGTANFILPIYEGHQLIAKAKPLNWHVTRLCYVKTTEQKTASRLLIEISKMKTELEETHLVIHQDGQYSKEFHSLTENFYLKM</sequence>
<dbReference type="EC" id="2.1.1.223" evidence="6"/>
<evidence type="ECO:0000256" key="1">
    <source>
        <dbReference type="ARBA" id="ARBA00022490"/>
    </source>
</evidence>
<comment type="similarity">
    <text evidence="6">Belongs to the methyltransferase superfamily. tRNA (adenine-N(6)-)-methyltransferase family.</text>
</comment>
<feature type="domain" description="Methyltransferase small" evidence="7">
    <location>
        <begin position="42"/>
        <end position="138"/>
    </location>
</feature>
<gene>
    <name evidence="8" type="ORF">A6E14_06575</name>
</gene>
<evidence type="ECO:0000256" key="6">
    <source>
        <dbReference type="HAMAP-Rule" id="MF_01872"/>
    </source>
</evidence>
<evidence type="ECO:0000259" key="7">
    <source>
        <dbReference type="Pfam" id="PF05175"/>
    </source>
</evidence>
<dbReference type="PANTHER" id="PTHR47739:SF1">
    <property type="entry name" value="TRNA1(VAL) (ADENINE(37)-N6)-METHYLTRANSFERASE"/>
    <property type="match status" value="1"/>
</dbReference>
<dbReference type="InterPro" id="IPR007848">
    <property type="entry name" value="Small_mtfrase_dom"/>
</dbReference>
<dbReference type="SUPFAM" id="SSF53335">
    <property type="entry name" value="S-adenosyl-L-methionine-dependent methyltransferases"/>
    <property type="match status" value="1"/>
</dbReference>
<organism evidence="8 9">
    <name type="scientific">Vibrio genomosp. F10</name>
    <dbReference type="NCBI Taxonomy" id="723171"/>
    <lineage>
        <taxon>Bacteria</taxon>
        <taxon>Pseudomonadati</taxon>
        <taxon>Pseudomonadota</taxon>
        <taxon>Gammaproteobacteria</taxon>
        <taxon>Vibrionales</taxon>
        <taxon>Vibrionaceae</taxon>
        <taxon>Vibrio</taxon>
    </lineage>
</organism>
<keyword evidence="3 6" id="KW-0808">Transferase</keyword>
<evidence type="ECO:0000313" key="8">
    <source>
        <dbReference type="EMBL" id="OCH78009.1"/>
    </source>
</evidence>
<evidence type="ECO:0000256" key="4">
    <source>
        <dbReference type="ARBA" id="ARBA00022691"/>
    </source>
</evidence>
<dbReference type="RefSeq" id="WP_017035483.1">
    <property type="nucleotide sequence ID" value="NZ_JBNGCH010000323.1"/>
</dbReference>
<evidence type="ECO:0000256" key="5">
    <source>
        <dbReference type="ARBA" id="ARBA00022694"/>
    </source>
</evidence>
<dbReference type="InterPro" id="IPR002052">
    <property type="entry name" value="DNA_methylase_N6_adenine_CS"/>
</dbReference>
<dbReference type="GO" id="GO:0016430">
    <property type="term" value="F:tRNA (adenine-N6)-methyltransferase activity"/>
    <property type="evidence" value="ECO:0007669"/>
    <property type="project" value="UniProtKB-UniRule"/>
</dbReference>
<dbReference type="AlphaFoldDB" id="A0A1B9R139"/>
<dbReference type="Gene3D" id="3.40.50.150">
    <property type="entry name" value="Vaccinia Virus protein VP39"/>
    <property type="match status" value="1"/>
</dbReference>
<protein>
    <recommendedName>
        <fullName evidence="6">tRNA1(Val) (adenine(37)-N6)-methyltransferase</fullName>
        <ecNumber evidence="6">2.1.1.223</ecNumber>
    </recommendedName>
    <alternativeName>
        <fullName evidence="6">tRNA m6A37 methyltransferase</fullName>
    </alternativeName>
</protein>
<dbReference type="Proteomes" id="UP000093173">
    <property type="component" value="Unassembled WGS sequence"/>
</dbReference>
<evidence type="ECO:0000256" key="3">
    <source>
        <dbReference type="ARBA" id="ARBA00022679"/>
    </source>
</evidence>
<dbReference type="PANTHER" id="PTHR47739">
    <property type="entry name" value="TRNA1(VAL) (ADENINE(37)-N6)-METHYLTRANSFERASE"/>
    <property type="match status" value="1"/>
</dbReference>
<keyword evidence="9" id="KW-1185">Reference proteome</keyword>
<dbReference type="HAMAP" id="MF_01872">
    <property type="entry name" value="tRNA_methyltr_YfiC"/>
    <property type="match status" value="1"/>
</dbReference>
<dbReference type="GO" id="GO:0032259">
    <property type="term" value="P:methylation"/>
    <property type="evidence" value="ECO:0007669"/>
    <property type="project" value="UniProtKB-KW"/>
</dbReference>
<dbReference type="GO" id="GO:0003676">
    <property type="term" value="F:nucleic acid binding"/>
    <property type="evidence" value="ECO:0007669"/>
    <property type="project" value="InterPro"/>
</dbReference>
<comment type="catalytic activity">
    <reaction evidence="6">
        <text>adenosine(37) in tRNA1(Val) + S-adenosyl-L-methionine = N(6)-methyladenosine(37) in tRNA1(Val) + S-adenosyl-L-homocysteine + H(+)</text>
        <dbReference type="Rhea" id="RHEA:43160"/>
        <dbReference type="Rhea" id="RHEA-COMP:10369"/>
        <dbReference type="Rhea" id="RHEA-COMP:10370"/>
        <dbReference type="ChEBI" id="CHEBI:15378"/>
        <dbReference type="ChEBI" id="CHEBI:57856"/>
        <dbReference type="ChEBI" id="CHEBI:59789"/>
        <dbReference type="ChEBI" id="CHEBI:74411"/>
        <dbReference type="ChEBI" id="CHEBI:74449"/>
        <dbReference type="EC" id="2.1.1.223"/>
    </reaction>
</comment>
<dbReference type="InterPro" id="IPR022882">
    <property type="entry name" value="tRNA_adenine-N6_MeTrfase"/>
</dbReference>
<comment type="caution">
    <text evidence="8">The sequence shown here is derived from an EMBL/GenBank/DDBJ whole genome shotgun (WGS) entry which is preliminary data.</text>
</comment>
<reference evidence="9" key="1">
    <citation type="submission" date="2016-06" db="EMBL/GenBank/DDBJ databases">
        <authorList>
            <person name="Hehemann J.-H."/>
            <person name="Arevalo P."/>
            <person name="Datta M.S."/>
            <person name="Polz M.F."/>
        </authorList>
    </citation>
    <scope>NUCLEOTIDE SEQUENCE [LARGE SCALE GENOMIC DNA]</scope>
    <source>
        <strain evidence="9">9CSC122</strain>
    </source>
</reference>
<keyword evidence="4 6" id="KW-0949">S-adenosyl-L-methionine</keyword>
<keyword evidence="2 6" id="KW-0489">Methyltransferase</keyword>
<comment type="subcellular location">
    <subcellularLocation>
        <location evidence="6">Cytoplasm</location>
    </subcellularLocation>
</comment>
<dbReference type="InterPro" id="IPR050210">
    <property type="entry name" value="tRNA_Adenine-N(6)_MTase"/>
</dbReference>
<dbReference type="CDD" id="cd02440">
    <property type="entry name" value="AdoMet_MTases"/>
    <property type="match status" value="1"/>
</dbReference>
<comment type="function">
    <text evidence="6">Specifically methylates the adenine in position 37 of tRNA(1)(Val) (anticodon cmo5UAC).</text>
</comment>
<dbReference type="GO" id="GO:0005737">
    <property type="term" value="C:cytoplasm"/>
    <property type="evidence" value="ECO:0007669"/>
    <property type="project" value="UniProtKB-SubCell"/>
</dbReference>
<dbReference type="InterPro" id="IPR029063">
    <property type="entry name" value="SAM-dependent_MTases_sf"/>
</dbReference>
<dbReference type="GO" id="GO:0008033">
    <property type="term" value="P:tRNA processing"/>
    <property type="evidence" value="ECO:0007669"/>
    <property type="project" value="UniProtKB-UniRule"/>
</dbReference>
<evidence type="ECO:0000256" key="2">
    <source>
        <dbReference type="ARBA" id="ARBA00022603"/>
    </source>
</evidence>
<proteinExistence type="inferred from homology"/>
<keyword evidence="1 6" id="KW-0963">Cytoplasm</keyword>
<dbReference type="Pfam" id="PF05175">
    <property type="entry name" value="MTS"/>
    <property type="match status" value="1"/>
</dbReference>
<accession>A0A1B9R139</accession>
<dbReference type="PROSITE" id="PS00092">
    <property type="entry name" value="N6_MTASE"/>
    <property type="match status" value="1"/>
</dbReference>